<dbReference type="EMBL" id="SRZC01000011">
    <property type="protein sequence ID" value="TGX82188.1"/>
    <property type="molecule type" value="Genomic_DNA"/>
</dbReference>
<dbReference type="Proteomes" id="UP000308886">
    <property type="component" value="Unassembled WGS sequence"/>
</dbReference>
<name>A0AC61QPW5_9BACT</name>
<accession>A0AC61QPW5</accession>
<evidence type="ECO:0000313" key="1">
    <source>
        <dbReference type="EMBL" id="TGX82188.1"/>
    </source>
</evidence>
<organism evidence="1 2">
    <name type="scientific">Palleniella muris</name>
    <dbReference type="NCBI Taxonomy" id="3038145"/>
    <lineage>
        <taxon>Bacteria</taxon>
        <taxon>Pseudomonadati</taxon>
        <taxon>Bacteroidota</taxon>
        <taxon>Bacteroidia</taxon>
        <taxon>Bacteroidales</taxon>
        <taxon>Prevotellaceae</taxon>
        <taxon>Palleniella</taxon>
    </lineage>
</organism>
<reference evidence="1" key="1">
    <citation type="submission" date="2019-04" db="EMBL/GenBank/DDBJ databases">
        <title>Microbes associate with the intestines of laboratory mice.</title>
        <authorList>
            <person name="Navarre W."/>
            <person name="Wong E."/>
            <person name="Huang K."/>
            <person name="Tropini C."/>
            <person name="Ng K."/>
            <person name="Yu B."/>
        </authorList>
    </citation>
    <scope>NUCLEOTIDE SEQUENCE</scope>
    <source>
        <strain evidence="1">NM73_A23</strain>
    </source>
</reference>
<protein>
    <submittedName>
        <fullName evidence="1">Uncharacterized protein</fullName>
    </submittedName>
</protein>
<gene>
    <name evidence="1" type="ORF">E5358_07735</name>
</gene>
<comment type="caution">
    <text evidence="1">The sequence shown here is derived from an EMBL/GenBank/DDBJ whole genome shotgun (WGS) entry which is preliminary data.</text>
</comment>
<proteinExistence type="predicted"/>
<keyword evidence="2" id="KW-1185">Reference proteome</keyword>
<evidence type="ECO:0000313" key="2">
    <source>
        <dbReference type="Proteomes" id="UP000308886"/>
    </source>
</evidence>
<sequence>MNHEHQTIEYKSIQKIRTGDKGFANLAVTCVAFANAQGGKIFIGYDDKSQAPETDVMISQEEANNAVTKLRSRCFDVILSASEILIADNNSHYFIIYVSPTINSIASTSDGKFYIRIADKCEPVHGQDMLRLASEKQSIQWELITTENRFPDIDSSVVASFCEKIRKSERVANHIKQMSDIEIAESYNLVNNGLLTYLGVLWFGTPSQRSHIAYPITVQYIVYDQTDKKIRKRDWHDNMQDPLEMLLDVEKEAVELTYSYEFPNGLFRTQIRHYNSKVIRELLLNAFAHKAYTISGDIMIEVYPDRLEITNPGSLPLGVTKDNILHQRIRRNPHLIRIMHDLGLMEGEGSGYDLVYELNARDAKKNPVVESEYNQTKVTQYSGITNPEIISLIDYAVNHYSLSQKNIIALGIVAQLQKVLSTELSILLQLTEDERLRSYTDNLVKQGLLVTRGIKKGNAFLLNPKLITAAKLNQPTTLKTVEPHTLEALIIKDLELHPNSLLADINSRLTDADYKEVRKLVYDLVKKGKLTPSGPKSQRRYSNT</sequence>